<protein>
    <submittedName>
        <fullName evidence="1">Uncharacterized protein</fullName>
    </submittedName>
</protein>
<reference evidence="1" key="2">
    <citation type="journal article" date="2015" name="Fish Shellfish Immunol.">
        <title>Early steps in the European eel (Anguilla anguilla)-Vibrio vulnificus interaction in the gills: Role of the RtxA13 toxin.</title>
        <authorList>
            <person name="Callol A."/>
            <person name="Pajuelo D."/>
            <person name="Ebbesson L."/>
            <person name="Teles M."/>
            <person name="MacKenzie S."/>
            <person name="Amaro C."/>
        </authorList>
    </citation>
    <scope>NUCLEOTIDE SEQUENCE</scope>
</reference>
<dbReference type="EMBL" id="GBXM01062693">
    <property type="protein sequence ID" value="JAH45884.1"/>
    <property type="molecule type" value="Transcribed_RNA"/>
</dbReference>
<dbReference type="EMBL" id="GBXM01077821">
    <property type="protein sequence ID" value="JAH30756.1"/>
    <property type="molecule type" value="Transcribed_RNA"/>
</dbReference>
<proteinExistence type="predicted"/>
<name>A0A0E9SX13_ANGAN</name>
<accession>A0A0E9SX13</accession>
<dbReference type="AlphaFoldDB" id="A0A0E9SX13"/>
<evidence type="ECO:0000313" key="1">
    <source>
        <dbReference type="EMBL" id="JAH45884.1"/>
    </source>
</evidence>
<sequence length="58" mass="6733">MILNHHACPADDHKKVSEIHRCSPFLIWANCLTHFMYILNTLNAHIRYSGLSCHFPTI</sequence>
<organism evidence="1">
    <name type="scientific">Anguilla anguilla</name>
    <name type="common">European freshwater eel</name>
    <name type="synonym">Muraena anguilla</name>
    <dbReference type="NCBI Taxonomy" id="7936"/>
    <lineage>
        <taxon>Eukaryota</taxon>
        <taxon>Metazoa</taxon>
        <taxon>Chordata</taxon>
        <taxon>Craniata</taxon>
        <taxon>Vertebrata</taxon>
        <taxon>Euteleostomi</taxon>
        <taxon>Actinopterygii</taxon>
        <taxon>Neopterygii</taxon>
        <taxon>Teleostei</taxon>
        <taxon>Anguilliformes</taxon>
        <taxon>Anguillidae</taxon>
        <taxon>Anguilla</taxon>
    </lineage>
</organism>
<reference evidence="1" key="1">
    <citation type="submission" date="2014-11" db="EMBL/GenBank/DDBJ databases">
        <authorList>
            <person name="Amaro Gonzalez C."/>
        </authorList>
    </citation>
    <scope>NUCLEOTIDE SEQUENCE</scope>
</reference>